<proteinExistence type="predicted"/>
<protein>
    <submittedName>
        <fullName evidence="2">Uncharacterized protein</fullName>
    </submittedName>
</protein>
<dbReference type="Proteomes" id="UP001589865">
    <property type="component" value="Unassembled WGS sequence"/>
</dbReference>
<name>A0ABV6K0A4_9PROT</name>
<organism evidence="2 3">
    <name type="scientific">Roseomonas elaeocarpi</name>
    <dbReference type="NCBI Taxonomy" id="907779"/>
    <lineage>
        <taxon>Bacteria</taxon>
        <taxon>Pseudomonadati</taxon>
        <taxon>Pseudomonadota</taxon>
        <taxon>Alphaproteobacteria</taxon>
        <taxon>Acetobacterales</taxon>
        <taxon>Roseomonadaceae</taxon>
        <taxon>Roseomonas</taxon>
    </lineage>
</organism>
<dbReference type="RefSeq" id="WP_377046756.1">
    <property type="nucleotide sequence ID" value="NZ_JBHLUN010000033.1"/>
</dbReference>
<accession>A0ABV6K0A4</accession>
<evidence type="ECO:0000313" key="2">
    <source>
        <dbReference type="EMBL" id="MFC0411002.1"/>
    </source>
</evidence>
<evidence type="ECO:0000256" key="1">
    <source>
        <dbReference type="SAM" id="Phobius"/>
    </source>
</evidence>
<keyword evidence="1" id="KW-0812">Transmembrane</keyword>
<keyword evidence="1" id="KW-1133">Transmembrane helix</keyword>
<dbReference type="EMBL" id="JBHLUN010000033">
    <property type="protein sequence ID" value="MFC0411002.1"/>
    <property type="molecule type" value="Genomic_DNA"/>
</dbReference>
<evidence type="ECO:0000313" key="3">
    <source>
        <dbReference type="Proteomes" id="UP001589865"/>
    </source>
</evidence>
<feature type="transmembrane region" description="Helical" evidence="1">
    <location>
        <begin position="6"/>
        <end position="23"/>
    </location>
</feature>
<comment type="caution">
    <text evidence="2">The sequence shown here is derived from an EMBL/GenBank/DDBJ whole genome shotgun (WGS) entry which is preliminary data.</text>
</comment>
<keyword evidence="1" id="KW-0472">Membrane</keyword>
<gene>
    <name evidence="2" type="ORF">ACFFGY_22380</name>
</gene>
<keyword evidence="3" id="KW-1185">Reference proteome</keyword>
<sequence length="181" mass="19850">MSFWIDPALGVAGAGGLMLGWLVRSRRSAERRTRDLRDAAAYLQDHYTALEMVLRNNQVSSEIKNFVVELSDMLEEERLAKELLIHWSTDPETSPRPGSNGMFVEQLLNLAVEDPAAYADVMQCVSAGLLGATLRWPETAPYFQAVAARLATQPRADVAVVRLVAGNRGFDRSFGAMPAAA</sequence>
<reference evidence="2 3" key="1">
    <citation type="submission" date="2024-09" db="EMBL/GenBank/DDBJ databases">
        <authorList>
            <person name="Sun Q."/>
            <person name="Mori K."/>
        </authorList>
    </citation>
    <scope>NUCLEOTIDE SEQUENCE [LARGE SCALE GENOMIC DNA]</scope>
    <source>
        <strain evidence="2 3">TBRC 5777</strain>
    </source>
</reference>